<keyword evidence="4" id="KW-0378">Hydrolase</keyword>
<dbReference type="InterPro" id="IPR005225">
    <property type="entry name" value="Small_GTP-bd"/>
</dbReference>
<keyword evidence="5" id="KW-1185">Reference proteome</keyword>
<keyword evidence="2" id="KW-0547">Nucleotide-binding</keyword>
<dbReference type="GO" id="GO:0007264">
    <property type="term" value="P:small GTPase-mediated signal transduction"/>
    <property type="evidence" value="ECO:0007669"/>
    <property type="project" value="InterPro"/>
</dbReference>
<dbReference type="SUPFAM" id="SSF52540">
    <property type="entry name" value="P-loop containing nucleoside triphosphate hydrolases"/>
    <property type="match status" value="1"/>
</dbReference>
<dbReference type="InterPro" id="IPR027417">
    <property type="entry name" value="P-loop_NTPase"/>
</dbReference>
<evidence type="ECO:0000256" key="3">
    <source>
        <dbReference type="ARBA" id="ARBA00023134"/>
    </source>
</evidence>
<dbReference type="PROSITE" id="PS51420">
    <property type="entry name" value="RHO"/>
    <property type="match status" value="1"/>
</dbReference>
<feature type="non-terminal residue" evidence="4">
    <location>
        <position position="96"/>
    </location>
</feature>
<dbReference type="PANTHER" id="PTHR24072">
    <property type="entry name" value="RHO FAMILY GTPASE"/>
    <property type="match status" value="1"/>
</dbReference>
<protein>
    <submittedName>
        <fullName evidence="4">P-loop containing nucleoside triphosphate hydrolase protein</fullName>
    </submittedName>
</protein>
<dbReference type="GO" id="GO:0003924">
    <property type="term" value="F:GTPase activity"/>
    <property type="evidence" value="ECO:0007669"/>
    <property type="project" value="InterPro"/>
</dbReference>
<organism evidence="4 5">
    <name type="scientific">Mycena rosella</name>
    <name type="common">Pink bonnet</name>
    <name type="synonym">Agaricus rosellus</name>
    <dbReference type="NCBI Taxonomy" id="1033263"/>
    <lineage>
        <taxon>Eukaryota</taxon>
        <taxon>Fungi</taxon>
        <taxon>Dikarya</taxon>
        <taxon>Basidiomycota</taxon>
        <taxon>Agaricomycotina</taxon>
        <taxon>Agaricomycetes</taxon>
        <taxon>Agaricomycetidae</taxon>
        <taxon>Agaricales</taxon>
        <taxon>Marasmiineae</taxon>
        <taxon>Mycenaceae</taxon>
        <taxon>Mycena</taxon>
    </lineage>
</organism>
<keyword evidence="3" id="KW-0342">GTP-binding</keyword>
<dbReference type="EMBL" id="JARKIE010000526">
    <property type="protein sequence ID" value="KAJ7629901.1"/>
    <property type="molecule type" value="Genomic_DNA"/>
</dbReference>
<reference evidence="4" key="1">
    <citation type="submission" date="2023-03" db="EMBL/GenBank/DDBJ databases">
        <title>Massive genome expansion in bonnet fungi (Mycena s.s.) driven by repeated elements and novel gene families across ecological guilds.</title>
        <authorList>
            <consortium name="Lawrence Berkeley National Laboratory"/>
            <person name="Harder C.B."/>
            <person name="Miyauchi S."/>
            <person name="Viragh M."/>
            <person name="Kuo A."/>
            <person name="Thoen E."/>
            <person name="Andreopoulos B."/>
            <person name="Lu D."/>
            <person name="Skrede I."/>
            <person name="Drula E."/>
            <person name="Henrissat B."/>
            <person name="Morin E."/>
            <person name="Kohler A."/>
            <person name="Barry K."/>
            <person name="LaButti K."/>
            <person name="Morin E."/>
            <person name="Salamov A."/>
            <person name="Lipzen A."/>
            <person name="Mereny Z."/>
            <person name="Hegedus B."/>
            <person name="Baldrian P."/>
            <person name="Stursova M."/>
            <person name="Weitz H."/>
            <person name="Taylor A."/>
            <person name="Grigoriev I.V."/>
            <person name="Nagy L.G."/>
            <person name="Martin F."/>
            <person name="Kauserud H."/>
        </authorList>
    </citation>
    <scope>NUCLEOTIDE SEQUENCE</scope>
    <source>
        <strain evidence="4">CBHHK067</strain>
    </source>
</reference>
<sequence length="96" mass="10848">RRKLIVVGDHACGKTCLLTVFAKGPDIFPQTFPTVFESWVMDIEIDGKRIALTLWDIAMGTVEHVRLRALSYPDTHAVLICFAVDRVEALDNVYEK</sequence>
<accession>A0AAD7FKJ5</accession>
<dbReference type="GO" id="GO:0005525">
    <property type="term" value="F:GTP binding"/>
    <property type="evidence" value="ECO:0007669"/>
    <property type="project" value="UniProtKB-KW"/>
</dbReference>
<comment type="caution">
    <text evidence="4">The sequence shown here is derived from an EMBL/GenBank/DDBJ whole genome shotgun (WGS) entry which is preliminary data.</text>
</comment>
<feature type="non-terminal residue" evidence="4">
    <location>
        <position position="1"/>
    </location>
</feature>
<dbReference type="SMART" id="SM00174">
    <property type="entry name" value="RHO"/>
    <property type="match status" value="1"/>
</dbReference>
<evidence type="ECO:0000256" key="1">
    <source>
        <dbReference type="ARBA" id="ARBA00022481"/>
    </source>
</evidence>
<gene>
    <name evidence="4" type="ORF">B0H17DRAFT_836240</name>
</gene>
<dbReference type="InterPro" id="IPR003578">
    <property type="entry name" value="Small_GTPase_Rho"/>
</dbReference>
<dbReference type="PRINTS" id="PR00449">
    <property type="entry name" value="RASTRNSFRMNG"/>
</dbReference>
<evidence type="ECO:0000256" key="2">
    <source>
        <dbReference type="ARBA" id="ARBA00022741"/>
    </source>
</evidence>
<dbReference type="AlphaFoldDB" id="A0AAD7FKJ5"/>
<dbReference type="NCBIfam" id="TIGR00231">
    <property type="entry name" value="small_GTP"/>
    <property type="match status" value="1"/>
</dbReference>
<dbReference type="Pfam" id="PF00071">
    <property type="entry name" value="Ras"/>
    <property type="match status" value="1"/>
</dbReference>
<dbReference type="Proteomes" id="UP001221757">
    <property type="component" value="Unassembled WGS sequence"/>
</dbReference>
<keyword evidence="1" id="KW-0488">Methylation</keyword>
<evidence type="ECO:0000313" key="4">
    <source>
        <dbReference type="EMBL" id="KAJ7629901.1"/>
    </source>
</evidence>
<evidence type="ECO:0000313" key="5">
    <source>
        <dbReference type="Proteomes" id="UP001221757"/>
    </source>
</evidence>
<dbReference type="Gene3D" id="3.40.50.300">
    <property type="entry name" value="P-loop containing nucleotide triphosphate hydrolases"/>
    <property type="match status" value="1"/>
</dbReference>
<name>A0AAD7FKJ5_MYCRO</name>
<dbReference type="InterPro" id="IPR001806">
    <property type="entry name" value="Small_GTPase"/>
</dbReference>
<proteinExistence type="predicted"/>